<evidence type="ECO:0000256" key="1">
    <source>
        <dbReference type="ARBA" id="ARBA00022598"/>
    </source>
</evidence>
<evidence type="ECO:0000259" key="7">
    <source>
        <dbReference type="Pfam" id="PF00133"/>
    </source>
</evidence>
<comment type="caution">
    <text evidence="8">The sequence shown here is derived from an EMBL/GenBank/DDBJ whole genome shotgun (WGS) entry which is preliminary data.</text>
</comment>
<dbReference type="PANTHER" id="PTHR42780:SF1">
    <property type="entry name" value="ISOLEUCINE--TRNA LIGASE, CYTOPLASMIC"/>
    <property type="match status" value="1"/>
</dbReference>
<dbReference type="EMBL" id="BARV01013885">
    <property type="protein sequence ID" value="GAI27198.1"/>
    <property type="molecule type" value="Genomic_DNA"/>
</dbReference>
<reference evidence="8" key="1">
    <citation type="journal article" date="2014" name="Front. Microbiol.">
        <title>High frequency of phylogenetically diverse reductive dehalogenase-homologous genes in deep subseafloor sedimentary metagenomes.</title>
        <authorList>
            <person name="Kawai M."/>
            <person name="Futagami T."/>
            <person name="Toyoda A."/>
            <person name="Takaki Y."/>
            <person name="Nishi S."/>
            <person name="Hori S."/>
            <person name="Arai W."/>
            <person name="Tsubouchi T."/>
            <person name="Morono Y."/>
            <person name="Uchiyama I."/>
            <person name="Ito T."/>
            <person name="Fujiyama A."/>
            <person name="Inagaki F."/>
            <person name="Takami H."/>
        </authorList>
    </citation>
    <scope>NUCLEOTIDE SEQUENCE</scope>
    <source>
        <strain evidence="8">Expedition CK06-06</strain>
    </source>
</reference>
<dbReference type="Pfam" id="PF00133">
    <property type="entry name" value="tRNA-synt_1"/>
    <property type="match status" value="1"/>
</dbReference>
<gene>
    <name evidence="8" type="ORF">S06H3_24726</name>
</gene>
<dbReference type="InterPro" id="IPR023586">
    <property type="entry name" value="Ile-tRNA-ligase_type2"/>
</dbReference>
<sequence>MPFNDKAELDFHRPYIDKVKFYCEKCGDLMERVPEVIDCWFDAGSMPFAQYHYPFENKKLINQKKQFPADFISEGVDQTRGWFYTLLAIST</sequence>
<evidence type="ECO:0000313" key="8">
    <source>
        <dbReference type="EMBL" id="GAI27198.1"/>
    </source>
</evidence>
<dbReference type="Gene3D" id="3.40.50.620">
    <property type="entry name" value="HUPs"/>
    <property type="match status" value="1"/>
</dbReference>
<name>X1M7A7_9ZZZZ</name>
<dbReference type="InterPro" id="IPR014729">
    <property type="entry name" value="Rossmann-like_a/b/a_fold"/>
</dbReference>
<comment type="catalytic activity">
    <reaction evidence="6">
        <text>tRNA(Ile) + L-isoleucine + ATP = L-isoleucyl-tRNA(Ile) + AMP + diphosphate</text>
        <dbReference type="Rhea" id="RHEA:11060"/>
        <dbReference type="Rhea" id="RHEA-COMP:9666"/>
        <dbReference type="Rhea" id="RHEA-COMP:9695"/>
        <dbReference type="ChEBI" id="CHEBI:30616"/>
        <dbReference type="ChEBI" id="CHEBI:33019"/>
        <dbReference type="ChEBI" id="CHEBI:58045"/>
        <dbReference type="ChEBI" id="CHEBI:78442"/>
        <dbReference type="ChEBI" id="CHEBI:78528"/>
        <dbReference type="ChEBI" id="CHEBI:456215"/>
        <dbReference type="EC" id="6.1.1.5"/>
    </reaction>
</comment>
<keyword evidence="2" id="KW-0547">Nucleotide-binding</keyword>
<evidence type="ECO:0000256" key="2">
    <source>
        <dbReference type="ARBA" id="ARBA00022741"/>
    </source>
</evidence>
<keyword evidence="4" id="KW-0648">Protein biosynthesis</keyword>
<feature type="domain" description="Aminoacyl-tRNA synthetase class Ia" evidence="7">
    <location>
        <begin position="8"/>
        <end position="91"/>
    </location>
</feature>
<dbReference type="GO" id="GO:0005524">
    <property type="term" value="F:ATP binding"/>
    <property type="evidence" value="ECO:0007669"/>
    <property type="project" value="UniProtKB-KW"/>
</dbReference>
<evidence type="ECO:0000256" key="6">
    <source>
        <dbReference type="ARBA" id="ARBA00048359"/>
    </source>
</evidence>
<evidence type="ECO:0000256" key="4">
    <source>
        <dbReference type="ARBA" id="ARBA00022917"/>
    </source>
</evidence>
<dbReference type="GO" id="GO:0006428">
    <property type="term" value="P:isoleucyl-tRNA aminoacylation"/>
    <property type="evidence" value="ECO:0007669"/>
    <property type="project" value="InterPro"/>
</dbReference>
<feature type="non-terminal residue" evidence="8">
    <location>
        <position position="91"/>
    </location>
</feature>
<dbReference type="GO" id="GO:0004822">
    <property type="term" value="F:isoleucine-tRNA ligase activity"/>
    <property type="evidence" value="ECO:0007669"/>
    <property type="project" value="UniProtKB-EC"/>
</dbReference>
<dbReference type="PANTHER" id="PTHR42780">
    <property type="entry name" value="SOLEUCYL-TRNA SYNTHETASE"/>
    <property type="match status" value="1"/>
</dbReference>
<keyword evidence="1" id="KW-0436">Ligase</keyword>
<accession>X1M7A7</accession>
<keyword evidence="5" id="KW-0030">Aminoacyl-tRNA synthetase</keyword>
<organism evidence="8">
    <name type="scientific">marine sediment metagenome</name>
    <dbReference type="NCBI Taxonomy" id="412755"/>
    <lineage>
        <taxon>unclassified sequences</taxon>
        <taxon>metagenomes</taxon>
        <taxon>ecological metagenomes</taxon>
    </lineage>
</organism>
<dbReference type="AlphaFoldDB" id="X1M7A7"/>
<evidence type="ECO:0000256" key="3">
    <source>
        <dbReference type="ARBA" id="ARBA00022840"/>
    </source>
</evidence>
<dbReference type="PRINTS" id="PR00984">
    <property type="entry name" value="TRNASYNTHILE"/>
</dbReference>
<protein>
    <recommendedName>
        <fullName evidence="7">Aminoacyl-tRNA synthetase class Ia domain-containing protein</fullName>
    </recommendedName>
</protein>
<dbReference type="SUPFAM" id="SSF52374">
    <property type="entry name" value="Nucleotidylyl transferase"/>
    <property type="match status" value="1"/>
</dbReference>
<dbReference type="InterPro" id="IPR002301">
    <property type="entry name" value="Ile-tRNA-ligase"/>
</dbReference>
<evidence type="ECO:0000256" key="5">
    <source>
        <dbReference type="ARBA" id="ARBA00023146"/>
    </source>
</evidence>
<proteinExistence type="predicted"/>
<dbReference type="InterPro" id="IPR002300">
    <property type="entry name" value="aa-tRNA-synth_Ia"/>
</dbReference>
<keyword evidence="3" id="KW-0067">ATP-binding</keyword>